<accession>A0A840I5V0</accession>
<dbReference type="Pfam" id="PF05199">
    <property type="entry name" value="GMC_oxred_C"/>
    <property type="match status" value="1"/>
</dbReference>
<evidence type="ECO:0000313" key="9">
    <source>
        <dbReference type="Proteomes" id="UP000563524"/>
    </source>
</evidence>
<dbReference type="SUPFAM" id="SSF51905">
    <property type="entry name" value="FAD/NAD(P)-binding domain"/>
    <property type="match status" value="1"/>
</dbReference>
<comment type="caution">
    <text evidence="8">The sequence shown here is derived from an EMBL/GenBank/DDBJ whole genome shotgun (WGS) entry which is preliminary data.</text>
</comment>
<dbReference type="InterPro" id="IPR006076">
    <property type="entry name" value="FAD-dep_OxRdtase"/>
</dbReference>
<dbReference type="Pfam" id="PF01266">
    <property type="entry name" value="DAO"/>
    <property type="match status" value="1"/>
</dbReference>
<evidence type="ECO:0000256" key="3">
    <source>
        <dbReference type="ARBA" id="ARBA00022630"/>
    </source>
</evidence>
<dbReference type="EMBL" id="JACHOB010000006">
    <property type="protein sequence ID" value="MBB4660187.1"/>
    <property type="molecule type" value="Genomic_DNA"/>
</dbReference>
<protein>
    <submittedName>
        <fullName evidence="8">Choline dehydrogenase-like flavoprotein</fullName>
    </submittedName>
</protein>
<keyword evidence="3" id="KW-0285">Flavoprotein</keyword>
<evidence type="ECO:0000259" key="6">
    <source>
        <dbReference type="Pfam" id="PF01266"/>
    </source>
</evidence>
<dbReference type="InterPro" id="IPR036188">
    <property type="entry name" value="FAD/NAD-bd_sf"/>
</dbReference>
<name>A0A840I5V0_9PROT</name>
<evidence type="ECO:0000259" key="7">
    <source>
        <dbReference type="Pfam" id="PF05199"/>
    </source>
</evidence>
<evidence type="ECO:0000256" key="5">
    <source>
        <dbReference type="ARBA" id="ARBA00023002"/>
    </source>
</evidence>
<gene>
    <name evidence="8" type="ORF">GGQ59_002731</name>
</gene>
<dbReference type="PANTHER" id="PTHR42784">
    <property type="entry name" value="PYRANOSE 2-OXIDASE"/>
    <property type="match status" value="1"/>
</dbReference>
<evidence type="ECO:0000256" key="1">
    <source>
        <dbReference type="ARBA" id="ARBA00001974"/>
    </source>
</evidence>
<dbReference type="PANTHER" id="PTHR42784:SF1">
    <property type="entry name" value="PYRANOSE 2-OXIDASE"/>
    <property type="match status" value="1"/>
</dbReference>
<keyword evidence="5" id="KW-0560">Oxidoreductase</keyword>
<evidence type="ECO:0000256" key="2">
    <source>
        <dbReference type="ARBA" id="ARBA00010790"/>
    </source>
</evidence>
<proteinExistence type="inferred from homology"/>
<evidence type="ECO:0000256" key="4">
    <source>
        <dbReference type="ARBA" id="ARBA00022827"/>
    </source>
</evidence>
<dbReference type="Proteomes" id="UP000563524">
    <property type="component" value="Unassembled WGS sequence"/>
</dbReference>
<comment type="similarity">
    <text evidence="2">Belongs to the GMC oxidoreductase family.</text>
</comment>
<keyword evidence="4" id="KW-0274">FAD</keyword>
<dbReference type="AlphaFoldDB" id="A0A840I5V0"/>
<organism evidence="8 9">
    <name type="scientific">Parvularcula dongshanensis</name>
    <dbReference type="NCBI Taxonomy" id="1173995"/>
    <lineage>
        <taxon>Bacteria</taxon>
        <taxon>Pseudomonadati</taxon>
        <taxon>Pseudomonadota</taxon>
        <taxon>Alphaproteobacteria</taxon>
        <taxon>Parvularculales</taxon>
        <taxon>Parvularculaceae</taxon>
        <taxon>Parvularcula</taxon>
    </lineage>
</organism>
<comment type="cofactor">
    <cofactor evidence="1">
        <name>FAD</name>
        <dbReference type="ChEBI" id="CHEBI:57692"/>
    </cofactor>
</comment>
<dbReference type="RefSeq" id="WP_183819514.1">
    <property type="nucleotide sequence ID" value="NZ_JACHOB010000006.1"/>
</dbReference>
<dbReference type="Gene3D" id="3.50.50.60">
    <property type="entry name" value="FAD/NAD(P)-binding domain"/>
    <property type="match status" value="2"/>
</dbReference>
<dbReference type="InterPro" id="IPR007867">
    <property type="entry name" value="GMC_OxRtase_C"/>
</dbReference>
<reference evidence="8 9" key="1">
    <citation type="submission" date="2020-08" db="EMBL/GenBank/DDBJ databases">
        <title>Genomic Encyclopedia of Type Strains, Phase IV (KMG-IV): sequencing the most valuable type-strain genomes for metagenomic binning, comparative biology and taxonomic classification.</title>
        <authorList>
            <person name="Goeker M."/>
        </authorList>
    </citation>
    <scope>NUCLEOTIDE SEQUENCE [LARGE SCALE GENOMIC DNA]</scope>
    <source>
        <strain evidence="8 9">DSM 102850</strain>
    </source>
</reference>
<evidence type="ECO:0000313" key="8">
    <source>
        <dbReference type="EMBL" id="MBB4660187.1"/>
    </source>
</evidence>
<sequence>MIRDLRTRDTDAPLEADVVIVGAGPAGLTLAHELIGTGRRVLVLESGGFELEEETQDLYRGALTGHQKTDIAWSRLRYFGGTTGHWGGHCLPLDEVDFGTVPGRTAAWPMSRADLDPYYARAHEYCDLGAYDYAVDEDWTRRFGPQLDVDPADFTHVMMRQSGPTRFGAKYRGVFEDTRDVDVLLHANVTDIVPDAMGTRVKRLSVSTLDGRKAEVRARIFVLATGGIENARLLLNARTLSDQGLGNASDLVGRYFMDHPQGGIGFLHLNEPWDMGLFLGEKPTPDGVPSYYNLRPSDEAIRRDGLVNATLWLTPIRLATAPPTKREQARDARDGLKSLFGSTLRGKANPDFNRDLCDALIGVDELAASLVRERLGVYGVEPVDRKVLVRFESEQSPTPDSRVSLIGDTDPLGLNRVALDWRPAASDLEALQRMGAMFGQGFAAAGLGRFEFEDKEGLPYLNVGTAWHHMGTTRMSASPRQGVVDADMKLHGFGNLYVAGGSVFPSGGRSNPTLTIVALSVRLADHLKSIRISSL</sequence>
<feature type="domain" description="Glucose-methanol-choline oxidoreductase C-terminal" evidence="7">
    <location>
        <begin position="397"/>
        <end position="519"/>
    </location>
</feature>
<keyword evidence="9" id="KW-1185">Reference proteome</keyword>
<feature type="domain" description="FAD dependent oxidoreductase" evidence="6">
    <location>
        <begin position="17"/>
        <end position="227"/>
    </location>
</feature>
<dbReference type="GO" id="GO:0016614">
    <property type="term" value="F:oxidoreductase activity, acting on CH-OH group of donors"/>
    <property type="evidence" value="ECO:0007669"/>
    <property type="project" value="InterPro"/>
</dbReference>
<dbReference type="InterPro" id="IPR051473">
    <property type="entry name" value="P2Ox-like"/>
</dbReference>